<dbReference type="STRING" id="342668.A0A1B8GQA4"/>
<evidence type="ECO:0000313" key="2">
    <source>
        <dbReference type="Proteomes" id="UP000091956"/>
    </source>
</evidence>
<dbReference type="RefSeq" id="XP_018131749.1">
    <property type="nucleotide sequence ID" value="XM_018273485.2"/>
</dbReference>
<dbReference type="AlphaFoldDB" id="A0A1B8GQA4"/>
<reference evidence="2" key="2">
    <citation type="journal article" date="2018" name="Nat. Commun.">
        <title>Extreme sensitivity to ultraviolet light in the fungal pathogen causing white-nose syndrome of bats.</title>
        <authorList>
            <person name="Palmer J.M."/>
            <person name="Drees K.P."/>
            <person name="Foster J.T."/>
            <person name="Lindner D.L."/>
        </authorList>
    </citation>
    <scope>NUCLEOTIDE SEQUENCE [LARGE SCALE GENOMIC DNA]</scope>
    <source>
        <strain evidence="2">UAMH 10579</strain>
    </source>
</reference>
<dbReference type="OrthoDB" id="5242418at2759"/>
<keyword evidence="2" id="KW-1185">Reference proteome</keyword>
<reference evidence="1 2" key="1">
    <citation type="submission" date="2016-03" db="EMBL/GenBank/DDBJ databases">
        <title>Comparative genomics of Pseudogymnoascus destructans, the fungus causing white-nose syndrome of bats.</title>
        <authorList>
            <person name="Palmer J.M."/>
            <person name="Drees K.P."/>
            <person name="Foster J.T."/>
            <person name="Lindner D.L."/>
        </authorList>
    </citation>
    <scope>NUCLEOTIDE SEQUENCE [LARGE SCALE GENOMIC DNA]</scope>
    <source>
        <strain evidence="1 2">UAMH 10579</strain>
    </source>
</reference>
<protein>
    <submittedName>
        <fullName evidence="1">Uncharacterized protein</fullName>
    </submittedName>
</protein>
<accession>A0A1B8GQA4</accession>
<dbReference type="Proteomes" id="UP000091956">
    <property type="component" value="Unassembled WGS sequence"/>
</dbReference>
<organism evidence="1 2">
    <name type="scientific">Pseudogymnoascus verrucosus</name>
    <dbReference type="NCBI Taxonomy" id="342668"/>
    <lineage>
        <taxon>Eukaryota</taxon>
        <taxon>Fungi</taxon>
        <taxon>Dikarya</taxon>
        <taxon>Ascomycota</taxon>
        <taxon>Pezizomycotina</taxon>
        <taxon>Leotiomycetes</taxon>
        <taxon>Thelebolales</taxon>
        <taxon>Thelebolaceae</taxon>
        <taxon>Pseudogymnoascus</taxon>
    </lineage>
</organism>
<sequence>MAFSLAGANVPALGADWFNPGLSARMAGKEEAPATFPVLNVRNNTATPTPRGNTVNLFMDSESDEIEFAASIVSVCVDRTVYAIQCTKAPASIGTDCGPGGQEILTVTEGPAIYQWDYTATTRTMGYDVTASIVESCSLDGTTAATCVGTVGGEAAGTKTSETAHVTIASPTYYRFDVEITGGAEKTNNPSPTCGAQGAATSLNARAMAIWALTGTFGVASLLSML</sequence>
<proteinExistence type="predicted"/>
<name>A0A1B8GQA4_9PEZI</name>
<evidence type="ECO:0000313" key="1">
    <source>
        <dbReference type="EMBL" id="OBT98016.1"/>
    </source>
</evidence>
<dbReference type="GeneID" id="28837393"/>
<gene>
    <name evidence="1" type="ORF">VE01_04007</name>
</gene>
<dbReference type="EMBL" id="KV460219">
    <property type="protein sequence ID" value="OBT98016.1"/>
    <property type="molecule type" value="Genomic_DNA"/>
</dbReference>